<keyword evidence="3" id="KW-1185">Reference proteome</keyword>
<accession>A0A4U6UT22</accession>
<evidence type="ECO:0008006" key="4">
    <source>
        <dbReference type="Google" id="ProtNLM"/>
    </source>
</evidence>
<name>A0A4U6UT22_SETVI</name>
<feature type="chain" id="PRO_5021019899" description="Secreted protein" evidence="1">
    <location>
        <begin position="21"/>
        <end position="102"/>
    </location>
</feature>
<protein>
    <recommendedName>
        <fullName evidence="4">Secreted protein</fullName>
    </recommendedName>
</protein>
<sequence>MLRVCSMYSALCLRVLLVHLSFHSETIHSRGRTTSQRVTPMIHMDTVISFQENSNAVSSSLTNYLRISIDRATEYSIQKRICVRLALPSTSVDLFFRILSLL</sequence>
<feature type="signal peptide" evidence="1">
    <location>
        <begin position="1"/>
        <end position="20"/>
    </location>
</feature>
<gene>
    <name evidence="2" type="ORF">SEVIR_5G389100v2</name>
</gene>
<evidence type="ECO:0000313" key="2">
    <source>
        <dbReference type="EMBL" id="TKW17763.1"/>
    </source>
</evidence>
<proteinExistence type="predicted"/>
<organism evidence="2 3">
    <name type="scientific">Setaria viridis</name>
    <name type="common">Green bristlegrass</name>
    <name type="synonym">Setaria italica subsp. viridis</name>
    <dbReference type="NCBI Taxonomy" id="4556"/>
    <lineage>
        <taxon>Eukaryota</taxon>
        <taxon>Viridiplantae</taxon>
        <taxon>Streptophyta</taxon>
        <taxon>Embryophyta</taxon>
        <taxon>Tracheophyta</taxon>
        <taxon>Spermatophyta</taxon>
        <taxon>Magnoliopsida</taxon>
        <taxon>Liliopsida</taxon>
        <taxon>Poales</taxon>
        <taxon>Poaceae</taxon>
        <taxon>PACMAD clade</taxon>
        <taxon>Panicoideae</taxon>
        <taxon>Panicodae</taxon>
        <taxon>Paniceae</taxon>
        <taxon>Cenchrinae</taxon>
        <taxon>Setaria</taxon>
    </lineage>
</organism>
<keyword evidence="1" id="KW-0732">Signal</keyword>
<dbReference type="EMBL" id="CM016556">
    <property type="protein sequence ID" value="TKW17763.1"/>
    <property type="molecule type" value="Genomic_DNA"/>
</dbReference>
<dbReference type="AlphaFoldDB" id="A0A4U6UT22"/>
<evidence type="ECO:0000256" key="1">
    <source>
        <dbReference type="SAM" id="SignalP"/>
    </source>
</evidence>
<dbReference type="Gramene" id="TKW17763">
    <property type="protein sequence ID" value="TKW17763"/>
    <property type="gene ID" value="SEVIR_5G389100v2"/>
</dbReference>
<reference evidence="2" key="1">
    <citation type="submission" date="2019-03" db="EMBL/GenBank/DDBJ databases">
        <title>WGS assembly of Setaria viridis.</title>
        <authorList>
            <person name="Huang P."/>
            <person name="Jenkins J."/>
            <person name="Grimwood J."/>
            <person name="Barry K."/>
            <person name="Healey A."/>
            <person name="Mamidi S."/>
            <person name="Sreedasyam A."/>
            <person name="Shu S."/>
            <person name="Feldman M."/>
            <person name="Wu J."/>
            <person name="Yu Y."/>
            <person name="Chen C."/>
            <person name="Johnson J."/>
            <person name="Rokhsar D."/>
            <person name="Baxter I."/>
            <person name="Schmutz J."/>
            <person name="Brutnell T."/>
            <person name="Kellogg E."/>
        </authorList>
    </citation>
    <scope>NUCLEOTIDE SEQUENCE [LARGE SCALE GENOMIC DNA]</scope>
</reference>
<evidence type="ECO:0000313" key="3">
    <source>
        <dbReference type="Proteomes" id="UP000298652"/>
    </source>
</evidence>
<dbReference type="Proteomes" id="UP000298652">
    <property type="component" value="Chromosome 5"/>
</dbReference>